<protein>
    <submittedName>
        <fullName evidence="1">Uncharacterized protein</fullName>
    </submittedName>
</protein>
<dbReference type="STRING" id="360107.CHAB381_1107"/>
<dbReference type="OrthoDB" id="5333999at2"/>
<keyword evidence="2" id="KW-1185">Reference proteome</keyword>
<accession>A7I2C2</accession>
<reference evidence="2" key="1">
    <citation type="submission" date="2007-07" db="EMBL/GenBank/DDBJ databases">
        <title>Complete genome sequence of Campylobacter hominis ATCC BAA-381, a commensal isolated from the human gastrointestinal tract.</title>
        <authorList>
            <person name="Fouts D.E."/>
            <person name="Mongodin E.F."/>
            <person name="Puiu D."/>
            <person name="Sebastian Y."/>
            <person name="Miller W.G."/>
            <person name="Mandrell R.E."/>
            <person name="Nelson K.E."/>
        </authorList>
    </citation>
    <scope>NUCLEOTIDE SEQUENCE [LARGE SCALE GENOMIC DNA]</scope>
    <source>
        <strain evidence="2">ATCC BAA-381 / LMG 19568 / NCTC 13146 / CH001A</strain>
    </source>
</reference>
<dbReference type="RefSeq" id="WP_012108962.1">
    <property type="nucleotide sequence ID" value="NC_009714.1"/>
</dbReference>
<dbReference type="EMBL" id="CP000776">
    <property type="protein sequence ID" value="ABS51201.1"/>
    <property type="molecule type" value="Genomic_DNA"/>
</dbReference>
<sequence length="134" mass="15603">MNEILENAKFSEIMCENIKNCINFLLDENQGFKILARFKFVEFDPPLPKEFTENFENFILFELANYTFETAQIVGDNLTFDAAFGEENFESEVKIPLFSVVQILVDEDVILINPAKTKRLNNKQVMEMFKKSLT</sequence>
<evidence type="ECO:0000313" key="2">
    <source>
        <dbReference type="Proteomes" id="UP000002407"/>
    </source>
</evidence>
<proteinExistence type="predicted"/>
<name>A7I2C2_CAMHC</name>
<dbReference type="eggNOG" id="ENOG5031CI0">
    <property type="taxonomic scope" value="Bacteria"/>
</dbReference>
<dbReference type="AlphaFoldDB" id="A7I2C2"/>
<dbReference type="KEGG" id="cha:CHAB381_1107"/>
<dbReference type="Proteomes" id="UP000002407">
    <property type="component" value="Chromosome"/>
</dbReference>
<dbReference type="HOGENOM" id="CLU_129236_0_0_7"/>
<organism evidence="1 2">
    <name type="scientific">Campylobacter hominis (strain ATCC BAA-381 / DSM 21671 / CCUG 45161 / LMG 19568 / NCTC 13146 / CH001A)</name>
    <dbReference type="NCBI Taxonomy" id="360107"/>
    <lineage>
        <taxon>Bacteria</taxon>
        <taxon>Pseudomonadati</taxon>
        <taxon>Campylobacterota</taxon>
        <taxon>Epsilonproteobacteria</taxon>
        <taxon>Campylobacterales</taxon>
        <taxon>Campylobacteraceae</taxon>
        <taxon>Campylobacter</taxon>
    </lineage>
</organism>
<evidence type="ECO:0000313" key="1">
    <source>
        <dbReference type="EMBL" id="ABS51201.1"/>
    </source>
</evidence>
<gene>
    <name evidence="1" type="ordered locus">CHAB381_1107</name>
</gene>